<feature type="domain" description="AMP-dependent synthetase/ligase" evidence="6">
    <location>
        <begin position="38"/>
        <end position="408"/>
    </location>
</feature>
<dbReference type="PROSITE" id="PS00455">
    <property type="entry name" value="AMP_BINDING"/>
    <property type="match status" value="1"/>
</dbReference>
<feature type="region of interest" description="Disordered" evidence="5">
    <location>
        <begin position="1"/>
        <end position="21"/>
    </location>
</feature>
<comment type="caution">
    <text evidence="8">The sequence shown here is derived from an EMBL/GenBank/DDBJ whole genome shotgun (WGS) entry which is preliminary data.</text>
</comment>
<dbReference type="InterPro" id="IPR045851">
    <property type="entry name" value="AMP-bd_C_sf"/>
</dbReference>
<evidence type="ECO:0000259" key="6">
    <source>
        <dbReference type="Pfam" id="PF00501"/>
    </source>
</evidence>
<evidence type="ECO:0000313" key="9">
    <source>
        <dbReference type="Proteomes" id="UP000318509"/>
    </source>
</evidence>
<evidence type="ECO:0000256" key="5">
    <source>
        <dbReference type="SAM" id="MobiDB-lite"/>
    </source>
</evidence>
<dbReference type="InterPro" id="IPR042099">
    <property type="entry name" value="ANL_N_sf"/>
</dbReference>
<dbReference type="Proteomes" id="UP000318509">
    <property type="component" value="Unassembled WGS sequence"/>
</dbReference>
<dbReference type="NCBIfam" id="NF004837">
    <property type="entry name" value="PRK06187.1"/>
    <property type="match status" value="1"/>
</dbReference>
<keyword evidence="3" id="KW-0276">Fatty acid metabolism</keyword>
<protein>
    <submittedName>
        <fullName evidence="8">Fatty acid--CoA ligase</fullName>
    </submittedName>
</protein>
<dbReference type="Pfam" id="PF00501">
    <property type="entry name" value="AMP-binding"/>
    <property type="match status" value="1"/>
</dbReference>
<evidence type="ECO:0000256" key="4">
    <source>
        <dbReference type="ARBA" id="ARBA00023098"/>
    </source>
</evidence>
<dbReference type="FunFam" id="3.30.300.30:FF:000008">
    <property type="entry name" value="2,3-dihydroxybenzoate-AMP ligase"/>
    <property type="match status" value="1"/>
</dbReference>
<comment type="similarity">
    <text evidence="1">Belongs to the ATP-dependent AMP-binding enzyme family.</text>
</comment>
<evidence type="ECO:0000256" key="1">
    <source>
        <dbReference type="ARBA" id="ARBA00006432"/>
    </source>
</evidence>
<evidence type="ECO:0000256" key="3">
    <source>
        <dbReference type="ARBA" id="ARBA00022832"/>
    </source>
</evidence>
<name>A0A537JUW7_9BACT</name>
<dbReference type="AlphaFoldDB" id="A0A537JUW7"/>
<dbReference type="PANTHER" id="PTHR43859:SF4">
    <property type="entry name" value="BUTANOATE--COA LIGASE AAE1-RELATED"/>
    <property type="match status" value="1"/>
</dbReference>
<dbReference type="PANTHER" id="PTHR43859">
    <property type="entry name" value="ACYL-ACTIVATING ENZYME"/>
    <property type="match status" value="1"/>
</dbReference>
<accession>A0A537JUW7</accession>
<dbReference type="EMBL" id="VBAK01000161">
    <property type="protein sequence ID" value="TMI87337.1"/>
    <property type="molecule type" value="Genomic_DNA"/>
</dbReference>
<sequence>MGSRRAPRWTSSCSSRSRGAGREGCAMFVPLTPLDYKRRAVRNFGDKIGVVDGERRFTYREFGERADRLAGALRALDVAAGDRVAFITYNTHHLLEAYYGVLQAGCVLTPINIRLSADEIAYVLEHSGAAVLVYHRDFQDLVDRVRPRAPRLRHLVILEGEDPEAHAYETLLARASPEPGPEISAVDENAICELFYTSGTTGRPKGVALTHRSLALHALYFSVTMRMSDADRVLHVVPLFHVNGWGTPQVLTAVGGTHVMLRKVVAQDILRLVERERITVLLGVPSIYTMLVNEPTIGTFDLTSLRRAVSGGAPASPSLIRAMEEKLGCLCVVGYGLTETAPLLSKALPKAHLGGTADDDLRRRSTTGFEVVGVDMRVVDGEGREVPPDGATVGEIVARSNVVMEGYYRDPEGTAQAIRDGWFHTGDMAVVDAEGYVTIVDRKKDIIISGGENISSVEVEKIIAAHPAVFECTVIAVPDERWGETPKALIVLKPGQRATAEEIVGHCRRHLAGFKLPSSIEFRESLPKTGTGKIMKHELREPYWRGYEKRVH</sequence>
<evidence type="ECO:0000313" key="8">
    <source>
        <dbReference type="EMBL" id="TMI87337.1"/>
    </source>
</evidence>
<dbReference type="InterPro" id="IPR020845">
    <property type="entry name" value="AMP-binding_CS"/>
</dbReference>
<dbReference type="Gene3D" id="3.40.50.12780">
    <property type="entry name" value="N-terminal domain of ligase-like"/>
    <property type="match status" value="1"/>
</dbReference>
<dbReference type="InterPro" id="IPR025110">
    <property type="entry name" value="AMP-bd_C"/>
</dbReference>
<evidence type="ECO:0000256" key="2">
    <source>
        <dbReference type="ARBA" id="ARBA00022598"/>
    </source>
</evidence>
<dbReference type="Pfam" id="PF13193">
    <property type="entry name" value="AMP-binding_C"/>
    <property type="match status" value="1"/>
</dbReference>
<feature type="domain" description="AMP-binding enzyme C-terminal" evidence="7">
    <location>
        <begin position="458"/>
        <end position="533"/>
    </location>
</feature>
<dbReference type="GO" id="GO:0016874">
    <property type="term" value="F:ligase activity"/>
    <property type="evidence" value="ECO:0007669"/>
    <property type="project" value="UniProtKB-KW"/>
</dbReference>
<proteinExistence type="inferred from homology"/>
<organism evidence="8 9">
    <name type="scientific">Candidatus Segetimicrobium genomatis</name>
    <dbReference type="NCBI Taxonomy" id="2569760"/>
    <lineage>
        <taxon>Bacteria</taxon>
        <taxon>Bacillati</taxon>
        <taxon>Candidatus Sysuimicrobiota</taxon>
        <taxon>Candidatus Sysuimicrobiia</taxon>
        <taxon>Candidatus Sysuimicrobiales</taxon>
        <taxon>Candidatus Segetimicrobiaceae</taxon>
        <taxon>Candidatus Segetimicrobium</taxon>
    </lineage>
</organism>
<reference evidence="8 9" key="1">
    <citation type="journal article" date="2019" name="Nat. Microbiol.">
        <title>Mediterranean grassland soil C-N compound turnover is dependent on rainfall and depth, and is mediated by genomically divergent microorganisms.</title>
        <authorList>
            <person name="Diamond S."/>
            <person name="Andeer P.F."/>
            <person name="Li Z."/>
            <person name="Crits-Christoph A."/>
            <person name="Burstein D."/>
            <person name="Anantharaman K."/>
            <person name="Lane K.R."/>
            <person name="Thomas B.C."/>
            <person name="Pan C."/>
            <person name="Northen T.R."/>
            <person name="Banfield J.F."/>
        </authorList>
    </citation>
    <scope>NUCLEOTIDE SEQUENCE [LARGE SCALE GENOMIC DNA]</scope>
    <source>
        <strain evidence="8">NP_3</strain>
    </source>
</reference>
<dbReference type="SUPFAM" id="SSF56801">
    <property type="entry name" value="Acetyl-CoA synthetase-like"/>
    <property type="match status" value="1"/>
</dbReference>
<gene>
    <name evidence="8" type="ORF">E6H00_15840</name>
</gene>
<dbReference type="Gene3D" id="3.30.300.30">
    <property type="match status" value="1"/>
</dbReference>
<feature type="compositionally biased region" description="Low complexity" evidence="5">
    <location>
        <begin position="11"/>
        <end position="21"/>
    </location>
</feature>
<keyword evidence="2 8" id="KW-0436">Ligase</keyword>
<dbReference type="GO" id="GO:0006631">
    <property type="term" value="P:fatty acid metabolic process"/>
    <property type="evidence" value="ECO:0007669"/>
    <property type="project" value="UniProtKB-KW"/>
</dbReference>
<keyword evidence="4" id="KW-0443">Lipid metabolism</keyword>
<evidence type="ECO:0000259" key="7">
    <source>
        <dbReference type="Pfam" id="PF13193"/>
    </source>
</evidence>
<dbReference type="InterPro" id="IPR000873">
    <property type="entry name" value="AMP-dep_synth/lig_dom"/>
</dbReference>